<accession>A0A319E495</accession>
<dbReference type="GO" id="GO:0070979">
    <property type="term" value="P:protein K11-linked ubiquitination"/>
    <property type="evidence" value="ECO:0007669"/>
    <property type="project" value="TreeGrafter"/>
</dbReference>
<dbReference type="GO" id="GO:0051301">
    <property type="term" value="P:cell division"/>
    <property type="evidence" value="ECO:0007669"/>
    <property type="project" value="UniProtKB-KW"/>
</dbReference>
<dbReference type="InterPro" id="IPR004939">
    <property type="entry name" value="APC_su10/DOC_dom"/>
</dbReference>
<dbReference type="GO" id="GO:0031145">
    <property type="term" value="P:anaphase-promoting complex-dependent catabolic process"/>
    <property type="evidence" value="ECO:0007669"/>
    <property type="project" value="InterPro"/>
</dbReference>
<feature type="compositionally biased region" description="Acidic residues" evidence="6">
    <location>
        <begin position="144"/>
        <end position="163"/>
    </location>
</feature>
<evidence type="ECO:0000256" key="3">
    <source>
        <dbReference type="ARBA" id="ARBA00022776"/>
    </source>
</evidence>
<reference evidence="8 9" key="1">
    <citation type="submission" date="2018-02" db="EMBL/GenBank/DDBJ databases">
        <title>The genomes of Aspergillus section Nigri reveals drivers in fungal speciation.</title>
        <authorList>
            <consortium name="DOE Joint Genome Institute"/>
            <person name="Vesth T.C."/>
            <person name="Nybo J."/>
            <person name="Theobald S."/>
            <person name="Brandl J."/>
            <person name="Frisvad J.C."/>
            <person name="Nielsen K.F."/>
            <person name="Lyhne E.K."/>
            <person name="Kogle M.E."/>
            <person name="Kuo A."/>
            <person name="Riley R."/>
            <person name="Clum A."/>
            <person name="Nolan M."/>
            <person name="Lipzen A."/>
            <person name="Salamov A."/>
            <person name="Henrissat B."/>
            <person name="Wiebenga A."/>
            <person name="De vries R.P."/>
            <person name="Grigoriev I.V."/>
            <person name="Mortensen U.H."/>
            <person name="Andersen M.R."/>
            <person name="Baker S.E."/>
        </authorList>
    </citation>
    <scope>NUCLEOTIDE SEQUENCE [LARGE SCALE GENOMIC DNA]</scope>
    <source>
        <strain evidence="8 9">CBS 121057</strain>
    </source>
</reference>
<feature type="region of interest" description="Disordered" evidence="6">
    <location>
        <begin position="334"/>
        <end position="355"/>
    </location>
</feature>
<feature type="compositionally biased region" description="Acidic residues" evidence="6">
    <location>
        <begin position="113"/>
        <end position="130"/>
    </location>
</feature>
<evidence type="ECO:0000256" key="4">
    <source>
        <dbReference type="ARBA" id="ARBA00022786"/>
    </source>
</evidence>
<comment type="similarity">
    <text evidence="1">Belongs to the APC10 family.</text>
</comment>
<feature type="region of interest" description="Disordered" evidence="6">
    <location>
        <begin position="291"/>
        <end position="319"/>
    </location>
</feature>
<evidence type="ECO:0000256" key="6">
    <source>
        <dbReference type="SAM" id="MobiDB-lite"/>
    </source>
</evidence>
<dbReference type="InterPro" id="IPR016901">
    <property type="entry name" value="APC10/Doc1"/>
</dbReference>
<dbReference type="SMART" id="SM01337">
    <property type="entry name" value="APC10"/>
    <property type="match status" value="1"/>
</dbReference>
<feature type="compositionally biased region" description="Polar residues" evidence="6">
    <location>
        <begin position="49"/>
        <end position="59"/>
    </location>
</feature>
<name>A0A319E495_ASPSB</name>
<dbReference type="InterPro" id="IPR008979">
    <property type="entry name" value="Galactose-bd-like_sf"/>
</dbReference>
<evidence type="ECO:0000313" key="8">
    <source>
        <dbReference type="EMBL" id="PYI04200.1"/>
    </source>
</evidence>
<evidence type="ECO:0000313" key="9">
    <source>
        <dbReference type="Proteomes" id="UP000248423"/>
    </source>
</evidence>
<keyword evidence="3" id="KW-0498">Mitosis</keyword>
<dbReference type="CDD" id="cd08366">
    <property type="entry name" value="APC10"/>
    <property type="match status" value="1"/>
</dbReference>
<dbReference type="OrthoDB" id="24948at2759"/>
<feature type="domain" description="DOC" evidence="7">
    <location>
        <begin position="161"/>
        <end position="413"/>
    </location>
</feature>
<dbReference type="STRING" id="1448318.A0A319E495"/>
<evidence type="ECO:0000256" key="1">
    <source>
        <dbReference type="ARBA" id="ARBA00006762"/>
    </source>
</evidence>
<keyword evidence="9" id="KW-1185">Reference proteome</keyword>
<dbReference type="AlphaFoldDB" id="A0A319E495"/>
<dbReference type="Proteomes" id="UP000248423">
    <property type="component" value="Unassembled WGS sequence"/>
</dbReference>
<feature type="region of interest" description="Disordered" evidence="6">
    <location>
        <begin position="392"/>
        <end position="450"/>
    </location>
</feature>
<protein>
    <submittedName>
        <fullName evidence="8">Galactose-binding like protein</fullName>
    </submittedName>
</protein>
<feature type="region of interest" description="Disordered" evidence="6">
    <location>
        <begin position="1"/>
        <end position="85"/>
    </location>
</feature>
<feature type="compositionally biased region" description="Gly residues" evidence="6">
    <location>
        <begin position="300"/>
        <end position="319"/>
    </location>
</feature>
<dbReference type="SUPFAM" id="SSF49785">
    <property type="entry name" value="Galactose-binding domain-like"/>
    <property type="match status" value="1"/>
</dbReference>
<dbReference type="EMBL" id="KZ826372">
    <property type="protein sequence ID" value="PYI04200.1"/>
    <property type="molecule type" value="Genomic_DNA"/>
</dbReference>
<organism evidence="8 9">
    <name type="scientific">Aspergillus sclerotiicarbonarius (strain CBS 121057 / IBT 28362)</name>
    <dbReference type="NCBI Taxonomy" id="1448318"/>
    <lineage>
        <taxon>Eukaryota</taxon>
        <taxon>Fungi</taxon>
        <taxon>Dikarya</taxon>
        <taxon>Ascomycota</taxon>
        <taxon>Pezizomycotina</taxon>
        <taxon>Eurotiomycetes</taxon>
        <taxon>Eurotiomycetidae</taxon>
        <taxon>Eurotiales</taxon>
        <taxon>Aspergillaceae</taxon>
        <taxon>Aspergillus</taxon>
        <taxon>Aspergillus subgen. Circumdati</taxon>
    </lineage>
</organism>
<gene>
    <name evidence="8" type="ORF">BO78DRAFT_373682</name>
</gene>
<sequence length="450" mass="49514">MPRRHHLLRRNPAPDTSSPSDNTATHHHPPQPPPAPQRASRSRLGHHAQWQTPPSQGLSIPQLHPSSGPIDPDHPLHSHPGQHAHHPAATAALFSLFGRGVHGRPPNHPGDQMMDEDDEEDVVEEEYDEGPSEHLEEVEQEPEHEPDEEEEIEEEEVEPEPGSDSEMLHDREKSPTPLPPNLREISSLASWTVSTHKPGCGVSALRHPSPSQYWQSDGPQPHTLTLHFFKLVAIVRIRVYLDFEMDESYTPTKMTFLAGMGGNDLVEFANWEGEGPCGWVDVELEGVGGRSGGWVRTGKTGSGAGGAGGAGGGRKAGVGGMMKPKGIMKRGFVFEDHNGNSDEDDDDDDEENDPYAGNVLKAMVIQMRVIENHQNGKDTHVRGFQVFARDDERKRVGNAPSASADGRVRRHSARRSLRGSTQEEMEGPEARAKVVTSLEEPDWMGEPVIR</sequence>
<feature type="compositionally biased region" description="Basic and acidic residues" evidence="6">
    <location>
        <begin position="131"/>
        <end position="143"/>
    </location>
</feature>
<dbReference type="PANTHER" id="PTHR12936">
    <property type="entry name" value="ANAPHASE-PROMOTING COMPLEX 10"/>
    <property type="match status" value="1"/>
</dbReference>
<dbReference type="VEuPathDB" id="FungiDB:BO78DRAFT_373682"/>
<feature type="region of interest" description="Disordered" evidence="6">
    <location>
        <begin position="98"/>
        <end position="183"/>
    </location>
</feature>
<keyword evidence="4" id="KW-0833">Ubl conjugation pathway</keyword>
<keyword evidence="5" id="KW-0131">Cell cycle</keyword>
<feature type="compositionally biased region" description="Acidic residues" evidence="6">
    <location>
        <begin position="341"/>
        <end position="353"/>
    </location>
</feature>
<dbReference type="PANTHER" id="PTHR12936:SF0">
    <property type="entry name" value="ANAPHASE-PROMOTING COMPLEX SUBUNIT 10"/>
    <property type="match status" value="1"/>
</dbReference>
<dbReference type="PROSITE" id="PS51284">
    <property type="entry name" value="DOC"/>
    <property type="match status" value="1"/>
</dbReference>
<evidence type="ECO:0000256" key="5">
    <source>
        <dbReference type="ARBA" id="ARBA00023306"/>
    </source>
</evidence>
<feature type="compositionally biased region" description="Basic residues" evidence="6">
    <location>
        <begin position="408"/>
        <end position="417"/>
    </location>
</feature>
<dbReference type="GO" id="GO:0005680">
    <property type="term" value="C:anaphase-promoting complex"/>
    <property type="evidence" value="ECO:0007669"/>
    <property type="project" value="InterPro"/>
</dbReference>
<evidence type="ECO:0000259" key="7">
    <source>
        <dbReference type="PROSITE" id="PS51284"/>
    </source>
</evidence>
<evidence type="ECO:0000256" key="2">
    <source>
        <dbReference type="ARBA" id="ARBA00022618"/>
    </source>
</evidence>
<proteinExistence type="inferred from homology"/>
<dbReference type="Gene3D" id="2.60.120.260">
    <property type="entry name" value="Galactose-binding domain-like"/>
    <property type="match status" value="1"/>
</dbReference>
<keyword evidence="2" id="KW-0132">Cell division</keyword>
<dbReference type="Pfam" id="PF03256">
    <property type="entry name" value="ANAPC10"/>
    <property type="match status" value="1"/>
</dbReference>